<sequence>MIQQPHNASIISGLFTDFYELTMMQGYLQQDHNPQVIFDFFFRRPPFDGGYAVFAGLDTLLQALQQLHFSADDLAFLRSTGQFSDDFLRYLQQYRFSGRIYSLPEGSLVFPREPILRVHAPLAEAQLIEGLLLNILNFQTLVATKAARMREAAAGGPILEFGLRRAQGPDGALIASRAAFIGGAGATSNTLAGKIFGIPVRGTMAHSWIMAFESEEEAFRAYADLYPDSSIFLIDTFDTLGSGLQAAMKVGAELSEQGRPWGVRLDSGDLTYLSQEVRARLDAAGFPEATIVVSNELNEHIIHQLVSDKAPIDSWGVGTRMVTAEGDPSLTGVFKLCAKRTGHNGSFAPVIKLSNNPEKTTDPGIKQVYRYTDEAGYYTADLIALEDEDIPTEGTIRLFHPVVSYGFYDLHHYRSCTPLLQLVMDEGMICQDLPGIQEVQAYAAAELQRLHPTFKRLLNPHTYKVSFSRGLRSLKYDMTEKLLGHHHTSP</sequence>
<keyword evidence="7 9" id="KW-0808">Transferase</keyword>
<dbReference type="InterPro" id="IPR013785">
    <property type="entry name" value="Aldolase_TIM"/>
</dbReference>
<dbReference type="RefSeq" id="WP_014455185.1">
    <property type="nucleotide sequence ID" value="NC_017098.1"/>
</dbReference>
<proteinExistence type="inferred from homology"/>
<dbReference type="InterPro" id="IPR036068">
    <property type="entry name" value="Nicotinate_pribotase-like_C"/>
</dbReference>
<evidence type="ECO:0000256" key="6">
    <source>
        <dbReference type="ARBA" id="ARBA00022642"/>
    </source>
</evidence>
<dbReference type="Pfam" id="PF04095">
    <property type="entry name" value="NAPRTase"/>
    <property type="match status" value="1"/>
</dbReference>
<dbReference type="GO" id="GO:0004516">
    <property type="term" value="F:nicotinate phosphoribosyltransferase activity"/>
    <property type="evidence" value="ECO:0007669"/>
    <property type="project" value="UniProtKB-UniRule"/>
</dbReference>
<dbReference type="Pfam" id="PF17956">
    <property type="entry name" value="NAPRTase_C"/>
    <property type="match status" value="1"/>
</dbReference>
<dbReference type="InterPro" id="IPR006405">
    <property type="entry name" value="Nic_PRibTrfase_pncB"/>
</dbReference>
<evidence type="ECO:0000259" key="11">
    <source>
        <dbReference type="Pfam" id="PF17767"/>
    </source>
</evidence>
<keyword evidence="6 9" id="KW-0662">Pyridine nucleotide biosynthesis</keyword>
<dbReference type="InterPro" id="IPR041525">
    <property type="entry name" value="N/Namide_PRibTrfase"/>
</dbReference>
<dbReference type="eggNOG" id="COG1488">
    <property type="taxonomic scope" value="Bacteria"/>
</dbReference>
<dbReference type="STRING" id="889378.Spiaf_1106"/>
<dbReference type="Gene3D" id="3.20.140.10">
    <property type="entry name" value="nicotinate phosphoribosyltransferase"/>
    <property type="match status" value="1"/>
</dbReference>
<dbReference type="Gene3D" id="3.20.20.70">
    <property type="entry name" value="Aldolase class I"/>
    <property type="match status" value="1"/>
</dbReference>
<dbReference type="FunFam" id="3.20.20.70:FF:000076">
    <property type="entry name" value="Nicotinate phosphoribosyltransferase"/>
    <property type="match status" value="1"/>
</dbReference>
<comment type="pathway">
    <text evidence="1 9">Cofactor biosynthesis; NAD(+) biosynthesis; nicotinate D-ribonucleotide from nicotinate: step 1/1.</text>
</comment>
<dbReference type="KEGG" id="sfc:Spiaf_1106"/>
<dbReference type="PANTHER" id="PTHR11098">
    <property type="entry name" value="NICOTINATE PHOSPHORIBOSYLTRANSFERASE"/>
    <property type="match status" value="1"/>
</dbReference>
<evidence type="ECO:0000256" key="9">
    <source>
        <dbReference type="RuleBase" id="RU365100"/>
    </source>
</evidence>
<dbReference type="Proteomes" id="UP000007383">
    <property type="component" value="Chromosome"/>
</dbReference>
<dbReference type="PIRSF" id="PIRSF000484">
    <property type="entry name" value="NAPRT"/>
    <property type="match status" value="1"/>
</dbReference>
<dbReference type="GO" id="GO:0034355">
    <property type="term" value="P:NAD+ biosynthetic process via the salvage pathway"/>
    <property type="evidence" value="ECO:0007669"/>
    <property type="project" value="UniProtKB-ARBA"/>
</dbReference>
<dbReference type="PATRIC" id="fig|889378.3.peg.1107"/>
<feature type="domain" description="Nicotinate/nicotinamide phosphoribosyltransferase" evidence="10">
    <location>
        <begin position="159"/>
        <end position="363"/>
    </location>
</feature>
<dbReference type="PANTHER" id="PTHR11098:SF1">
    <property type="entry name" value="NICOTINATE PHOSPHORIBOSYLTRANSFERASE"/>
    <property type="match status" value="1"/>
</dbReference>
<gene>
    <name evidence="13" type="ordered locus">Spiaf_1106</name>
</gene>
<evidence type="ECO:0000256" key="4">
    <source>
        <dbReference type="ARBA" id="ARBA00022553"/>
    </source>
</evidence>
<comment type="similarity">
    <text evidence="2 9">Belongs to the NAPRTase family.</text>
</comment>
<dbReference type="AlphaFoldDB" id="H9UI50"/>
<name>H9UI50_SPIAZ</name>
<dbReference type="NCBIfam" id="NF009131">
    <property type="entry name" value="PRK12484.1"/>
    <property type="match status" value="1"/>
</dbReference>
<comment type="function">
    <text evidence="9">Catalyzes the first step in the biosynthesis of NAD from nicotinic acid, the ATP-dependent synthesis of beta-nicotinate D-ribonucleotide from nicotinate and 5-phospho-D-ribose 1-phosphate.</text>
</comment>
<dbReference type="UniPathway" id="UPA00253">
    <property type="reaction ID" value="UER00457"/>
</dbReference>
<dbReference type="InterPro" id="IPR007229">
    <property type="entry name" value="Nic_PRibTrfase-Fam"/>
</dbReference>
<dbReference type="InterPro" id="IPR040727">
    <property type="entry name" value="NAPRTase_N"/>
</dbReference>
<keyword evidence="13" id="KW-0328">Glycosyltransferase</keyword>
<reference evidence="14" key="1">
    <citation type="journal article" date="2013" name="Stand. Genomic Sci.">
        <title>Complete genome sequence of the halophilic bacterium Spirochaeta africana type strain (Z-7692(T)) from the alkaline Lake Magadi in the East African Rift.</title>
        <authorList>
            <person name="Liolos K."/>
            <person name="Abt B."/>
            <person name="Scheuner C."/>
            <person name="Teshima H."/>
            <person name="Held B."/>
            <person name="Lapidus A."/>
            <person name="Nolan M."/>
            <person name="Lucas S."/>
            <person name="Deshpande S."/>
            <person name="Cheng J.F."/>
            <person name="Tapia R."/>
            <person name="Goodwin L.A."/>
            <person name="Pitluck S."/>
            <person name="Pagani I."/>
            <person name="Ivanova N."/>
            <person name="Mavromatis K."/>
            <person name="Mikhailova N."/>
            <person name="Huntemann M."/>
            <person name="Pati A."/>
            <person name="Chen A."/>
            <person name="Palaniappan K."/>
            <person name="Land M."/>
            <person name="Rohde M."/>
            <person name="Tindall B.J."/>
            <person name="Detter J.C."/>
            <person name="Goker M."/>
            <person name="Bristow J."/>
            <person name="Eisen J.A."/>
            <person name="Markowitz V."/>
            <person name="Hugenholtz P."/>
            <person name="Woyke T."/>
            <person name="Klenk H.P."/>
            <person name="Kyrpides N.C."/>
        </authorList>
    </citation>
    <scope>NUCLEOTIDE SEQUENCE</scope>
    <source>
        <strain evidence="14">ATCC 700263 / DSM 8902 / Z-7692</strain>
    </source>
</reference>
<comment type="PTM">
    <text evidence="9">Transiently phosphorylated on a His residue during the reaction cycle. Phosphorylation strongly increases the affinity for substrates and increases the rate of nicotinate D-ribonucleotide production. Dephosphorylation regenerates the low-affinity form of the enzyme, leading to product release.</text>
</comment>
<evidence type="ECO:0000256" key="3">
    <source>
        <dbReference type="ARBA" id="ARBA00013236"/>
    </source>
</evidence>
<feature type="domain" description="Nicotinate phosphoribosyltransferase C-terminal" evidence="12">
    <location>
        <begin position="366"/>
        <end position="475"/>
    </location>
</feature>
<evidence type="ECO:0000259" key="10">
    <source>
        <dbReference type="Pfam" id="PF04095"/>
    </source>
</evidence>
<dbReference type="HOGENOM" id="CLU_025154_2_1_12"/>
<evidence type="ECO:0000313" key="13">
    <source>
        <dbReference type="EMBL" id="AFG37193.1"/>
    </source>
</evidence>
<evidence type="ECO:0000256" key="8">
    <source>
        <dbReference type="ARBA" id="ARBA00048668"/>
    </source>
</evidence>
<dbReference type="CDD" id="cd01570">
    <property type="entry name" value="NAPRTase_A"/>
    <property type="match status" value="1"/>
</dbReference>
<feature type="domain" description="Nicotinate phosphoribosyltransferase N-terminal" evidence="11">
    <location>
        <begin position="14"/>
        <end position="137"/>
    </location>
</feature>
<dbReference type="EMBL" id="CP003282">
    <property type="protein sequence ID" value="AFG37193.1"/>
    <property type="molecule type" value="Genomic_DNA"/>
</dbReference>
<protein>
    <recommendedName>
        <fullName evidence="3 9">Nicotinate phosphoribosyltransferase</fullName>
        <ecNumber evidence="3 9">6.3.4.21</ecNumber>
    </recommendedName>
</protein>
<dbReference type="EC" id="6.3.4.21" evidence="3 9"/>
<dbReference type="NCBIfam" id="NF006695">
    <property type="entry name" value="PRK09243.1-2"/>
    <property type="match status" value="1"/>
</dbReference>
<evidence type="ECO:0000256" key="5">
    <source>
        <dbReference type="ARBA" id="ARBA00022598"/>
    </source>
</evidence>
<accession>H9UI50</accession>
<dbReference type="GO" id="GO:0047280">
    <property type="term" value="F:nicotinamide phosphoribosyltransferase activity"/>
    <property type="evidence" value="ECO:0007669"/>
    <property type="project" value="UniProtKB-ARBA"/>
</dbReference>
<dbReference type="SUPFAM" id="SSF51690">
    <property type="entry name" value="Nicotinate/Quinolinate PRTase C-terminal domain-like"/>
    <property type="match status" value="1"/>
</dbReference>
<dbReference type="GO" id="GO:0005829">
    <property type="term" value="C:cytosol"/>
    <property type="evidence" value="ECO:0007669"/>
    <property type="project" value="TreeGrafter"/>
</dbReference>
<evidence type="ECO:0000256" key="1">
    <source>
        <dbReference type="ARBA" id="ARBA00004952"/>
    </source>
</evidence>
<evidence type="ECO:0000256" key="7">
    <source>
        <dbReference type="ARBA" id="ARBA00022679"/>
    </source>
</evidence>
<evidence type="ECO:0000313" key="14">
    <source>
        <dbReference type="Proteomes" id="UP000007383"/>
    </source>
</evidence>
<evidence type="ECO:0000256" key="2">
    <source>
        <dbReference type="ARBA" id="ARBA00010897"/>
    </source>
</evidence>
<keyword evidence="14" id="KW-1185">Reference proteome</keyword>
<dbReference type="NCBIfam" id="TIGR01513">
    <property type="entry name" value="NAPRTase_put"/>
    <property type="match status" value="1"/>
</dbReference>
<dbReference type="SUPFAM" id="SSF54675">
    <property type="entry name" value="Nicotinate/Quinolinate PRTase N-terminal domain-like"/>
    <property type="match status" value="1"/>
</dbReference>
<dbReference type="InterPro" id="IPR041619">
    <property type="entry name" value="NAPRTase_C"/>
</dbReference>
<dbReference type="Pfam" id="PF17767">
    <property type="entry name" value="NAPRTase_N"/>
    <property type="match status" value="1"/>
</dbReference>
<organism evidence="13 14">
    <name type="scientific">Spirochaeta africana (strain ATCC 700263 / DSM 8902 / Z-7692)</name>
    <dbReference type="NCBI Taxonomy" id="889378"/>
    <lineage>
        <taxon>Bacteria</taxon>
        <taxon>Pseudomonadati</taxon>
        <taxon>Spirochaetota</taxon>
        <taxon>Spirochaetia</taxon>
        <taxon>Spirochaetales</taxon>
        <taxon>Spirochaetaceae</taxon>
        <taxon>Spirochaeta</taxon>
    </lineage>
</organism>
<comment type="catalytic activity">
    <reaction evidence="8 9">
        <text>5-phospho-alpha-D-ribose 1-diphosphate + nicotinate + ATP + H2O = nicotinate beta-D-ribonucleotide + ADP + phosphate + diphosphate</text>
        <dbReference type="Rhea" id="RHEA:36163"/>
        <dbReference type="ChEBI" id="CHEBI:15377"/>
        <dbReference type="ChEBI" id="CHEBI:30616"/>
        <dbReference type="ChEBI" id="CHEBI:32544"/>
        <dbReference type="ChEBI" id="CHEBI:33019"/>
        <dbReference type="ChEBI" id="CHEBI:43474"/>
        <dbReference type="ChEBI" id="CHEBI:57502"/>
        <dbReference type="ChEBI" id="CHEBI:58017"/>
        <dbReference type="ChEBI" id="CHEBI:456216"/>
        <dbReference type="EC" id="6.3.4.21"/>
    </reaction>
</comment>
<evidence type="ECO:0000259" key="12">
    <source>
        <dbReference type="Pfam" id="PF17956"/>
    </source>
</evidence>
<keyword evidence="5 9" id="KW-0436">Ligase</keyword>
<keyword evidence="4" id="KW-0597">Phosphoprotein</keyword>